<comment type="caution">
    <text evidence="2">The sequence shown here is derived from an EMBL/GenBank/DDBJ whole genome shotgun (WGS) entry which is preliminary data.</text>
</comment>
<dbReference type="Proteomes" id="UP000004633">
    <property type="component" value="Unassembled WGS sequence"/>
</dbReference>
<keyword evidence="3" id="KW-1185">Reference proteome</keyword>
<reference evidence="2 3" key="1">
    <citation type="submission" date="2010-08" db="EMBL/GenBank/DDBJ databases">
        <authorList>
            <person name="Weinstock G."/>
            <person name="Sodergren E."/>
            <person name="Clifton S."/>
            <person name="Fulton L."/>
            <person name="Fulton B."/>
            <person name="Courtney L."/>
            <person name="Fronick C."/>
            <person name="Harrison M."/>
            <person name="Strong C."/>
            <person name="Farmer C."/>
            <person name="Delahaunty K."/>
            <person name="Markovic C."/>
            <person name="Hall O."/>
            <person name="Minx P."/>
            <person name="Tomlinson C."/>
            <person name="Mitreva M."/>
            <person name="Hou S."/>
            <person name="Chen J."/>
            <person name="Wollam A."/>
            <person name="Pepin K.H."/>
            <person name="Johnson M."/>
            <person name="Bhonagiri V."/>
            <person name="Zhang X."/>
            <person name="Suruliraj S."/>
            <person name="Warren W."/>
            <person name="Chinwalla A."/>
            <person name="Mardis E.R."/>
            <person name="Wilson R.K."/>
        </authorList>
    </citation>
    <scope>NUCLEOTIDE SEQUENCE [LARGE SCALE GENOMIC DNA]</scope>
    <source>
        <strain evidence="2 3">F0399</strain>
    </source>
</reference>
<organism evidence="2 3">
    <name type="scientific">Selenomonas artemidis F0399</name>
    <dbReference type="NCBI Taxonomy" id="749551"/>
    <lineage>
        <taxon>Bacteria</taxon>
        <taxon>Bacillati</taxon>
        <taxon>Bacillota</taxon>
        <taxon>Negativicutes</taxon>
        <taxon>Selenomonadales</taxon>
        <taxon>Selenomonadaceae</taxon>
        <taxon>Selenomonas</taxon>
    </lineage>
</organism>
<feature type="domain" description="DUF1659" evidence="1">
    <location>
        <begin position="5"/>
        <end position="69"/>
    </location>
</feature>
<accession>E7N5E3</accession>
<evidence type="ECO:0000313" key="2">
    <source>
        <dbReference type="EMBL" id="EFW28635.1"/>
    </source>
</evidence>
<protein>
    <recommendedName>
        <fullName evidence="1">DUF1659 domain-containing protein</fullName>
    </recommendedName>
</protein>
<dbReference type="EMBL" id="AECV01000064">
    <property type="protein sequence ID" value="EFW28635.1"/>
    <property type="molecule type" value="Genomic_DNA"/>
</dbReference>
<dbReference type="InterPro" id="IPR012454">
    <property type="entry name" value="DUF1659"/>
</dbReference>
<dbReference type="RefSeq" id="WP_009350885.1">
    <property type="nucleotide sequence ID" value="NZ_GL638158.1"/>
</dbReference>
<dbReference type="Pfam" id="PF07872">
    <property type="entry name" value="DUF1659"/>
    <property type="match status" value="1"/>
</dbReference>
<dbReference type="HOGENOM" id="CLU_196603_1_2_9"/>
<evidence type="ECO:0000313" key="3">
    <source>
        <dbReference type="Proteomes" id="UP000004633"/>
    </source>
</evidence>
<dbReference type="STRING" id="749551.HMPREF9555_02237"/>
<sequence length="71" mass="7227">MARKNATSRLTLKVATGVDAAGKNTYANRSIGNLAPALTDEDALAIGKGFAGLQKHGLGTVTRTDSAVLEG</sequence>
<proteinExistence type="predicted"/>
<name>E7N5E3_9FIRM</name>
<evidence type="ECO:0000259" key="1">
    <source>
        <dbReference type="Pfam" id="PF07872"/>
    </source>
</evidence>
<dbReference type="AlphaFoldDB" id="E7N5E3"/>
<gene>
    <name evidence="2" type="ORF">HMPREF9555_02237</name>
</gene>